<evidence type="ECO:0000256" key="9">
    <source>
        <dbReference type="ARBA" id="ARBA00025620"/>
    </source>
</evidence>
<dbReference type="OrthoDB" id="159395at2759"/>
<evidence type="ECO:0000256" key="8">
    <source>
        <dbReference type="ARBA" id="ARBA00023136"/>
    </source>
</evidence>
<name>A0A814MWF7_ADIRI</name>
<comment type="similarity">
    <text evidence="2">Belongs to the TRAP-alpha family.</text>
</comment>
<dbReference type="InterPro" id="IPR005595">
    <property type="entry name" value="TRAP_alpha"/>
</dbReference>
<keyword evidence="8 13" id="KW-0472">Membrane</keyword>
<feature type="region of interest" description="Disordered" evidence="12">
    <location>
        <begin position="54"/>
        <end position="87"/>
    </location>
</feature>
<evidence type="ECO:0000256" key="10">
    <source>
        <dbReference type="ARBA" id="ARBA00025854"/>
    </source>
</evidence>
<evidence type="ECO:0000256" key="11">
    <source>
        <dbReference type="ARBA" id="ARBA00031071"/>
    </source>
</evidence>
<feature type="compositionally biased region" description="Polar residues" evidence="12">
    <location>
        <begin position="252"/>
        <end position="266"/>
    </location>
</feature>
<dbReference type="Pfam" id="PF03896">
    <property type="entry name" value="TRAP_alpha"/>
    <property type="match status" value="1"/>
</dbReference>
<dbReference type="AlphaFoldDB" id="A0A814MWF7"/>
<dbReference type="Proteomes" id="UP000663852">
    <property type="component" value="Unassembled WGS sequence"/>
</dbReference>
<evidence type="ECO:0000256" key="5">
    <source>
        <dbReference type="ARBA" id="ARBA00022729"/>
    </source>
</evidence>
<keyword evidence="4 13" id="KW-0812">Transmembrane</keyword>
<evidence type="ECO:0000313" key="14">
    <source>
        <dbReference type="EMBL" id="CAF1084014.1"/>
    </source>
</evidence>
<evidence type="ECO:0000256" key="3">
    <source>
        <dbReference type="ARBA" id="ARBA00020280"/>
    </source>
</evidence>
<evidence type="ECO:0000256" key="7">
    <source>
        <dbReference type="ARBA" id="ARBA00022989"/>
    </source>
</evidence>
<proteinExistence type="inferred from homology"/>
<evidence type="ECO:0000256" key="6">
    <source>
        <dbReference type="ARBA" id="ARBA00022824"/>
    </source>
</evidence>
<comment type="caution">
    <text evidence="14">The sequence shown here is derived from an EMBL/GenBank/DDBJ whole genome shotgun (WGS) entry which is preliminary data.</text>
</comment>
<comment type="subunit">
    <text evidence="10">Heterotetramer of TRAP-alpha, TRAP-beta, TRAP-delta and TRAP-gamma. Interacts with palmitoylated calnexin (CALX), the interaction is required for efficient folding of glycosylated proteins.</text>
</comment>
<feature type="compositionally biased region" description="Basic residues" evidence="12">
    <location>
        <begin position="275"/>
        <end position="294"/>
    </location>
</feature>
<evidence type="ECO:0000256" key="1">
    <source>
        <dbReference type="ARBA" id="ARBA00004115"/>
    </source>
</evidence>
<keyword evidence="6" id="KW-0256">Endoplasmic reticulum</keyword>
<gene>
    <name evidence="14" type="ORF">EDS130_LOCUS19122</name>
</gene>
<keyword evidence="5" id="KW-0732">Signal</keyword>
<keyword evidence="7 13" id="KW-1133">Transmembrane helix</keyword>
<comment type="subcellular location">
    <subcellularLocation>
        <location evidence="1">Endoplasmic reticulum membrane</location>
        <topology evidence="1">Single-pass type I membrane protein</topology>
    </subcellularLocation>
</comment>
<evidence type="ECO:0000256" key="12">
    <source>
        <dbReference type="SAM" id="MobiDB-lite"/>
    </source>
</evidence>
<protein>
    <recommendedName>
        <fullName evidence="3">Translocon-associated protein subunit alpha</fullName>
    </recommendedName>
    <alternativeName>
        <fullName evidence="11">Signal sequence receptor subunit alpha</fullName>
    </alternativeName>
</protein>
<evidence type="ECO:0000256" key="2">
    <source>
        <dbReference type="ARBA" id="ARBA00006776"/>
    </source>
</evidence>
<organism evidence="14 15">
    <name type="scientific">Adineta ricciae</name>
    <name type="common">Rotifer</name>
    <dbReference type="NCBI Taxonomy" id="249248"/>
    <lineage>
        <taxon>Eukaryota</taxon>
        <taxon>Metazoa</taxon>
        <taxon>Spiralia</taxon>
        <taxon>Gnathifera</taxon>
        <taxon>Rotifera</taxon>
        <taxon>Eurotatoria</taxon>
        <taxon>Bdelloidea</taxon>
        <taxon>Adinetida</taxon>
        <taxon>Adinetidae</taxon>
        <taxon>Adineta</taxon>
    </lineage>
</organism>
<evidence type="ECO:0000256" key="4">
    <source>
        <dbReference type="ARBA" id="ARBA00022692"/>
    </source>
</evidence>
<reference evidence="14" key="1">
    <citation type="submission" date="2021-02" db="EMBL/GenBank/DDBJ databases">
        <authorList>
            <person name="Nowell W R."/>
        </authorList>
    </citation>
    <scope>NUCLEOTIDE SEQUENCE</scope>
</reference>
<sequence length="768" mass="87634">MEKSMRVRCISIIVLDLKMNITRVFAFLTIFGLLFFTTIVVHGEEDIVDADVAVDEEDEPSSRTDDIVTPPNDTLEGTEGEDPTRIPSSPDFRTVNVFIQPARANELIAGKLTRLLVGARNNGTQNFVVESIDGSLRYPQDFTYYIQNFTSLRSDKVLEPGLEATFEYLFMPSETFNGRPMGLVVLINYRNNEGKQFQNVVFNQTINLTDADEGFDGETFFLYVFLFAVLVLLGFLGYQYLLSNRVKRMSGKQGSQSLVGNQQTRGSYDPDWIPKHHLPQNRSPKKSPRERKSRQVNNDVNGTASAGAASKYDVRNHNKDKLYSLSLCLDVKYMRHHLLLFKNVLIKRQMASLANTVVDIKVGTEPEESNPAAFIPPSMVPFIENEKSNLKQIASNFLPRHFEFRTKEHEKKIHVVQLMSEYDGNFSTPVCYLNFYLKRAGKFIQFAEELGPLTDFLQRYTDLIGAIQTHESTCNGRLFRRSIERMQPEIAHVPMNLHLQQLLVSNDEDPSQKAIYNTVTLGAPAVHHSRFATGGLARMKANISEKNKRLCFLQDKLQDVLVLNSDIDDALDHLTHILDSPSTNIDRSVLKLSLQRVVKAVFSLLEYSTKDLDSIANSTGQVVINPLISKVPSEEVLESSETIQSKARKFLEEIKQSIHKNEQTFNMTQLNSLKTVASELERHTCKHIIRYIFQESQEIERYPEAFRERFDIAFSQALTCLIFSVYVLLSSVKISDQAWKLYINNGEYIRLGETREEKSRDVLLFFHT</sequence>
<feature type="transmembrane region" description="Helical" evidence="13">
    <location>
        <begin position="21"/>
        <end position="41"/>
    </location>
</feature>
<comment type="function">
    <text evidence="9">TRAP proteins are part of a complex whose function is to bind calcium to the ER membrane and thereby regulate the retention of ER resident proteins. May be involved in the recycling of the translocation apparatus after completion of the translocation process or may function as a membrane-bound chaperone facilitating folding of translocated proteins.</text>
</comment>
<dbReference type="PANTHER" id="PTHR12924">
    <property type="entry name" value="TRANSLOCON-ASSOCIATED PROTEIN, ALPHA SUBUNIT"/>
    <property type="match status" value="1"/>
</dbReference>
<evidence type="ECO:0000256" key="13">
    <source>
        <dbReference type="SAM" id="Phobius"/>
    </source>
</evidence>
<evidence type="ECO:0000313" key="15">
    <source>
        <dbReference type="Proteomes" id="UP000663852"/>
    </source>
</evidence>
<feature type="region of interest" description="Disordered" evidence="12">
    <location>
        <begin position="252"/>
        <end position="311"/>
    </location>
</feature>
<dbReference type="GO" id="GO:0005789">
    <property type="term" value="C:endoplasmic reticulum membrane"/>
    <property type="evidence" value="ECO:0007669"/>
    <property type="project" value="UniProtKB-SubCell"/>
</dbReference>
<accession>A0A814MWF7</accession>
<feature type="compositionally biased region" description="Polar residues" evidence="12">
    <location>
        <begin position="295"/>
        <end position="304"/>
    </location>
</feature>
<dbReference type="PANTHER" id="PTHR12924:SF0">
    <property type="entry name" value="TRANSLOCON-ASSOCIATED PROTEIN SUBUNIT ALPHA"/>
    <property type="match status" value="1"/>
</dbReference>
<dbReference type="EMBL" id="CAJNOJ010000091">
    <property type="protein sequence ID" value="CAF1084014.1"/>
    <property type="molecule type" value="Genomic_DNA"/>
</dbReference>
<feature type="transmembrane region" description="Helical" evidence="13">
    <location>
        <begin position="220"/>
        <end position="242"/>
    </location>
</feature>